<dbReference type="PANTHER" id="PTHR30481">
    <property type="entry name" value="DNA ADENINE METHYLASE"/>
    <property type="match status" value="1"/>
</dbReference>
<evidence type="ECO:0000256" key="1">
    <source>
        <dbReference type="ARBA" id="ARBA00006594"/>
    </source>
</evidence>
<evidence type="ECO:0000256" key="4">
    <source>
        <dbReference type="ARBA" id="ARBA00022679"/>
    </source>
</evidence>
<comment type="similarity">
    <text evidence="1 7">Belongs to the N(4)/N(6)-methyltransferase family.</text>
</comment>
<dbReference type="InterPro" id="IPR012263">
    <property type="entry name" value="M_m6A_EcoRV"/>
</dbReference>
<evidence type="ECO:0000313" key="8">
    <source>
        <dbReference type="EMBL" id="MBO0441793.1"/>
    </source>
</evidence>
<dbReference type="NCBIfam" id="TIGR00571">
    <property type="entry name" value="dam"/>
    <property type="match status" value="1"/>
</dbReference>
<dbReference type="EMBL" id="JAFLWD010000048">
    <property type="protein sequence ID" value="MBO0441793.1"/>
    <property type="molecule type" value="Genomic_DNA"/>
</dbReference>
<protein>
    <recommendedName>
        <fullName evidence="2 7">Site-specific DNA-methyltransferase (adenine-specific)</fullName>
        <ecNumber evidence="2 7">2.1.1.72</ecNumber>
    </recommendedName>
</protein>
<evidence type="ECO:0000313" key="9">
    <source>
        <dbReference type="Proteomes" id="UP000664632"/>
    </source>
</evidence>
<evidence type="ECO:0000256" key="3">
    <source>
        <dbReference type="ARBA" id="ARBA00022603"/>
    </source>
</evidence>
<comment type="caution">
    <text evidence="8">The sequence shown here is derived from an EMBL/GenBank/DDBJ whole genome shotgun (WGS) entry which is preliminary data.</text>
</comment>
<dbReference type="PRINTS" id="PR00505">
    <property type="entry name" value="D12N6MTFRASE"/>
</dbReference>
<keyword evidence="4 7" id="KW-0808">Transferase</keyword>
<sequence>MTYLESSKNPKPFLRWAGGKKWLVKHLQDILKDKEYNNYYEPFLGGGSLFFSINPDNEVYLSDLNEDLINAYTFIQKEPNEIINQLKMYKNNEEFYYDMRNKEISDPVLRAARFIYLNKTSFNGIYRVNNKGKYNVPFGFRENYNIEEDNLYLVSERLKNVSITYGDFYDSKERIREGDLVILDPPYTVSHNENGFIKYNQHLFSLYDQHRLSEFIDYIKEIGAYYVLTNAAHEKIIEIFEKDGDIRYDLSRANLIGGKNAKRGKIKEFVFTNITGG</sequence>
<dbReference type="EC" id="2.1.1.72" evidence="2 7"/>
<dbReference type="PANTHER" id="PTHR30481:SF3">
    <property type="entry name" value="DNA ADENINE METHYLASE"/>
    <property type="match status" value="1"/>
</dbReference>
<organism evidence="8 9">
    <name type="scientific">Candidatus Enterococcus ikei</name>
    <dbReference type="NCBI Taxonomy" id="2815326"/>
    <lineage>
        <taxon>Bacteria</taxon>
        <taxon>Bacillati</taxon>
        <taxon>Bacillota</taxon>
        <taxon>Bacilli</taxon>
        <taxon>Lactobacillales</taxon>
        <taxon>Enterococcaceae</taxon>
        <taxon>Enterococcus</taxon>
    </lineage>
</organism>
<keyword evidence="9" id="KW-1185">Reference proteome</keyword>
<keyword evidence="3 7" id="KW-0489">Methyltransferase</keyword>
<dbReference type="RefSeq" id="WP_207113748.1">
    <property type="nucleotide sequence ID" value="NZ_JAFLWD010000048.1"/>
</dbReference>
<dbReference type="SUPFAM" id="SSF53335">
    <property type="entry name" value="S-adenosyl-L-methionine-dependent methyltransferases"/>
    <property type="match status" value="1"/>
</dbReference>
<keyword evidence="5 7" id="KW-0949">S-adenosyl-L-methionine</keyword>
<dbReference type="GO" id="GO:0009007">
    <property type="term" value="F:site-specific DNA-methyltransferase (adenine-specific) activity"/>
    <property type="evidence" value="ECO:0007669"/>
    <property type="project" value="UniProtKB-EC"/>
</dbReference>
<dbReference type="Gene3D" id="3.40.50.150">
    <property type="entry name" value="Vaccinia Virus protein VP39"/>
    <property type="match status" value="1"/>
</dbReference>
<name>A0ABS3H2N4_9ENTE</name>
<gene>
    <name evidence="8" type="ORF">JZO69_15610</name>
</gene>
<dbReference type="InterPro" id="IPR012327">
    <property type="entry name" value="MeTrfase_D12"/>
</dbReference>
<comment type="catalytic activity">
    <reaction evidence="6 7">
        <text>a 2'-deoxyadenosine in DNA + S-adenosyl-L-methionine = an N(6)-methyl-2'-deoxyadenosine in DNA + S-adenosyl-L-homocysteine + H(+)</text>
        <dbReference type="Rhea" id="RHEA:15197"/>
        <dbReference type="Rhea" id="RHEA-COMP:12418"/>
        <dbReference type="Rhea" id="RHEA-COMP:12419"/>
        <dbReference type="ChEBI" id="CHEBI:15378"/>
        <dbReference type="ChEBI" id="CHEBI:57856"/>
        <dbReference type="ChEBI" id="CHEBI:59789"/>
        <dbReference type="ChEBI" id="CHEBI:90615"/>
        <dbReference type="ChEBI" id="CHEBI:90616"/>
        <dbReference type="EC" id="2.1.1.72"/>
    </reaction>
</comment>
<dbReference type="InterPro" id="IPR029063">
    <property type="entry name" value="SAM-dependent_MTases_sf"/>
</dbReference>
<evidence type="ECO:0000256" key="5">
    <source>
        <dbReference type="ARBA" id="ARBA00022691"/>
    </source>
</evidence>
<dbReference type="Gene3D" id="1.10.1020.10">
    <property type="entry name" value="Adenine-specific Methyltransferase, Domain 2"/>
    <property type="match status" value="1"/>
</dbReference>
<accession>A0ABS3H2N4</accession>
<dbReference type="InterPro" id="IPR023095">
    <property type="entry name" value="Ade_MeTrfase_dom_2"/>
</dbReference>
<evidence type="ECO:0000256" key="2">
    <source>
        <dbReference type="ARBA" id="ARBA00011900"/>
    </source>
</evidence>
<dbReference type="PIRSF" id="PIRSF000398">
    <property type="entry name" value="M_m6A_EcoRV"/>
    <property type="match status" value="1"/>
</dbReference>
<dbReference type="InterPro" id="IPR002052">
    <property type="entry name" value="DNA_methylase_N6_adenine_CS"/>
</dbReference>
<proteinExistence type="inferred from homology"/>
<reference evidence="8 9" key="1">
    <citation type="submission" date="2021-03" db="EMBL/GenBank/DDBJ databases">
        <title>Enterococcal diversity collection.</title>
        <authorList>
            <person name="Gilmore M.S."/>
            <person name="Schwartzman J."/>
            <person name="Van Tyne D."/>
            <person name="Martin M."/>
            <person name="Earl A.M."/>
            <person name="Manson A.L."/>
            <person name="Straub T."/>
            <person name="Salamzade R."/>
            <person name="Saavedra J."/>
            <person name="Lebreton F."/>
            <person name="Prichula J."/>
            <person name="Schaufler K."/>
            <person name="Gaca A."/>
            <person name="Sgardioli B."/>
            <person name="Wagenaar J."/>
            <person name="Strong T."/>
        </authorList>
    </citation>
    <scope>NUCLEOTIDE SEQUENCE [LARGE SCALE GENOMIC DNA]</scope>
    <source>
        <strain evidence="8 9">DIV0869a</strain>
    </source>
</reference>
<dbReference type="GO" id="GO:0032259">
    <property type="term" value="P:methylation"/>
    <property type="evidence" value="ECO:0007669"/>
    <property type="project" value="UniProtKB-KW"/>
</dbReference>
<evidence type="ECO:0000256" key="6">
    <source>
        <dbReference type="ARBA" id="ARBA00047942"/>
    </source>
</evidence>
<evidence type="ECO:0000256" key="7">
    <source>
        <dbReference type="RuleBase" id="RU361257"/>
    </source>
</evidence>
<dbReference type="Proteomes" id="UP000664632">
    <property type="component" value="Unassembled WGS sequence"/>
</dbReference>
<dbReference type="PROSITE" id="PS00092">
    <property type="entry name" value="N6_MTASE"/>
    <property type="match status" value="1"/>
</dbReference>
<dbReference type="Pfam" id="PF02086">
    <property type="entry name" value="MethyltransfD12"/>
    <property type="match status" value="1"/>
</dbReference>